<evidence type="ECO:0000313" key="1">
    <source>
        <dbReference type="EMBL" id="BDT97969.1"/>
    </source>
</evidence>
<protein>
    <submittedName>
        <fullName evidence="1">Uncharacterized protein</fullName>
    </submittedName>
</protein>
<dbReference type="EMBL" id="AP026978">
    <property type="protein sequence ID" value="BDT97969.1"/>
    <property type="molecule type" value="Genomic_DNA"/>
</dbReference>
<evidence type="ECO:0000313" key="2">
    <source>
        <dbReference type="Proteomes" id="UP001317870"/>
    </source>
</evidence>
<reference evidence="1 2" key="1">
    <citation type="submission" date="2022-11" db="EMBL/GenBank/DDBJ databases">
        <title>Genome Sequencing of Nocardia sp. ON39_IFM12276 and assembly.</title>
        <authorList>
            <person name="Shimojima M."/>
            <person name="Toyokawa M."/>
            <person name="Uesaka K."/>
        </authorList>
    </citation>
    <scope>NUCLEOTIDE SEQUENCE [LARGE SCALE GENOMIC DNA]</scope>
    <source>
        <strain evidence="1 2">IFM 12276</strain>
    </source>
</reference>
<keyword evidence="2" id="KW-1185">Reference proteome</keyword>
<organism evidence="1 2">
    <name type="scientific">Nocardia sputorum</name>
    <dbReference type="NCBI Taxonomy" id="2984338"/>
    <lineage>
        <taxon>Bacteria</taxon>
        <taxon>Bacillati</taxon>
        <taxon>Actinomycetota</taxon>
        <taxon>Actinomycetes</taxon>
        <taxon>Mycobacteriales</taxon>
        <taxon>Nocardiaceae</taxon>
        <taxon>Nocardia</taxon>
    </lineage>
</organism>
<accession>A0ABN6TYF7</accession>
<dbReference type="Proteomes" id="UP001317870">
    <property type="component" value="Chromosome"/>
</dbReference>
<gene>
    <name evidence="1" type="ORF">IFM12276_09980</name>
</gene>
<sequence length="112" mass="12663">MTRLHRTTAGTAQAGWRIVGTRIEVVFLRDDADPTPAYRLRNNGDTVPIPLGQSGFVAFDERALPDLAQVREWFPRHFRLWDAVRAQFWEVLLSASRARTPDPSPPRPGDLA</sequence>
<proteinExistence type="predicted"/>
<name>A0ABN6TYF7_9NOCA</name>